<dbReference type="InterPro" id="IPR016181">
    <property type="entry name" value="Acyl_CoA_acyltransferase"/>
</dbReference>
<accession>A0A516PXK8</accession>
<dbReference type="KEGG" id="mik:FOE78_08285"/>
<dbReference type="RefSeq" id="WP_143985862.1">
    <property type="nucleotide sequence ID" value="NZ_CP041692.1"/>
</dbReference>
<dbReference type="Proteomes" id="UP000319263">
    <property type="component" value="Chromosome"/>
</dbReference>
<gene>
    <name evidence="2" type="ORF">FOE78_08285</name>
</gene>
<dbReference type="InterPro" id="IPR000182">
    <property type="entry name" value="GNAT_dom"/>
</dbReference>
<dbReference type="Gene3D" id="3.40.630.30">
    <property type="match status" value="1"/>
</dbReference>
<name>A0A516PXK8_9ACTN</name>
<dbReference type="GO" id="GO:1990189">
    <property type="term" value="F:protein N-terminal-serine acetyltransferase activity"/>
    <property type="evidence" value="ECO:0007669"/>
    <property type="project" value="TreeGrafter"/>
</dbReference>
<reference evidence="2 3" key="1">
    <citation type="submission" date="2019-07" db="EMBL/GenBank/DDBJ databases">
        <title>Microlunatus dokdonensis sp. nov. isolated from the rhizospheric soil of the wild plant Elymus tsukushiensis.</title>
        <authorList>
            <person name="Ghim S.-Y."/>
            <person name="Hwang Y.-J."/>
            <person name="Son J.-S."/>
            <person name="Shin J.-H."/>
        </authorList>
    </citation>
    <scope>NUCLEOTIDE SEQUENCE [LARGE SCALE GENOMIC DNA]</scope>
    <source>
        <strain evidence="2 3">KUDC0627</strain>
    </source>
</reference>
<dbReference type="OrthoDB" id="9814648at2"/>
<evidence type="ECO:0000313" key="2">
    <source>
        <dbReference type="EMBL" id="QDP95896.1"/>
    </source>
</evidence>
<feature type="domain" description="N-acetyltransferase" evidence="1">
    <location>
        <begin position="7"/>
        <end position="167"/>
    </location>
</feature>
<proteinExistence type="predicted"/>
<sequence>MISDGRVSLRTLTLDDLDALVDGAGDGRMDAPTDRQQLADQLRSMIEKSPTLDRDGFVTYGIEVDGELVGDIQARAPKNATPPGVCELGITLFPGRRGAGIGTGAVRLLTDDLIVQGWQRIQAGTAVGNRPMRRVLEKLGFFEEGVMRGFAPGPSGREDYVLYARLATDR</sequence>
<dbReference type="PROSITE" id="PS51186">
    <property type="entry name" value="GNAT"/>
    <property type="match status" value="1"/>
</dbReference>
<dbReference type="EMBL" id="CP041692">
    <property type="protein sequence ID" value="QDP95896.1"/>
    <property type="molecule type" value="Genomic_DNA"/>
</dbReference>
<dbReference type="AlphaFoldDB" id="A0A516PXK8"/>
<keyword evidence="3" id="KW-1185">Reference proteome</keyword>
<evidence type="ECO:0000313" key="3">
    <source>
        <dbReference type="Proteomes" id="UP000319263"/>
    </source>
</evidence>
<evidence type="ECO:0000259" key="1">
    <source>
        <dbReference type="PROSITE" id="PS51186"/>
    </source>
</evidence>
<dbReference type="PANTHER" id="PTHR43441">
    <property type="entry name" value="RIBOSOMAL-PROTEIN-SERINE ACETYLTRANSFERASE"/>
    <property type="match status" value="1"/>
</dbReference>
<organism evidence="2 3">
    <name type="scientific">Microlunatus elymi</name>
    <dbReference type="NCBI Taxonomy" id="2596828"/>
    <lineage>
        <taxon>Bacteria</taxon>
        <taxon>Bacillati</taxon>
        <taxon>Actinomycetota</taxon>
        <taxon>Actinomycetes</taxon>
        <taxon>Propionibacteriales</taxon>
        <taxon>Propionibacteriaceae</taxon>
        <taxon>Microlunatus</taxon>
    </lineage>
</organism>
<dbReference type="Pfam" id="PF13302">
    <property type="entry name" value="Acetyltransf_3"/>
    <property type="match status" value="1"/>
</dbReference>
<dbReference type="GO" id="GO:0005737">
    <property type="term" value="C:cytoplasm"/>
    <property type="evidence" value="ECO:0007669"/>
    <property type="project" value="TreeGrafter"/>
</dbReference>
<keyword evidence="2" id="KW-0808">Transferase</keyword>
<dbReference type="SUPFAM" id="SSF55729">
    <property type="entry name" value="Acyl-CoA N-acyltransferases (Nat)"/>
    <property type="match status" value="1"/>
</dbReference>
<dbReference type="PANTHER" id="PTHR43441:SF2">
    <property type="entry name" value="FAMILY ACETYLTRANSFERASE, PUTATIVE (AFU_ORTHOLOGUE AFUA_7G00850)-RELATED"/>
    <property type="match status" value="1"/>
</dbReference>
<protein>
    <submittedName>
        <fullName evidence="2">GNAT family N-acetyltransferase</fullName>
    </submittedName>
</protein>
<dbReference type="InterPro" id="IPR051908">
    <property type="entry name" value="Ribosomal_N-acetyltransferase"/>
</dbReference>
<dbReference type="GO" id="GO:0008999">
    <property type="term" value="F:protein-N-terminal-alanine acetyltransferase activity"/>
    <property type="evidence" value="ECO:0007669"/>
    <property type="project" value="TreeGrafter"/>
</dbReference>